<evidence type="ECO:0000259" key="5">
    <source>
        <dbReference type="PROSITE" id="PS50931"/>
    </source>
</evidence>
<dbReference type="OrthoDB" id="9803030at2"/>
<dbReference type="Pfam" id="PF03466">
    <property type="entry name" value="LysR_substrate"/>
    <property type="match status" value="1"/>
</dbReference>
<keyword evidence="3" id="KW-0238">DNA-binding</keyword>
<name>A0A1N7QDK4_9RHOB</name>
<keyword evidence="2" id="KW-0805">Transcription regulation</keyword>
<dbReference type="SUPFAM" id="SSF46785">
    <property type="entry name" value="Winged helix' DNA-binding domain"/>
    <property type="match status" value="1"/>
</dbReference>
<evidence type="ECO:0000256" key="4">
    <source>
        <dbReference type="ARBA" id="ARBA00023163"/>
    </source>
</evidence>
<feature type="domain" description="HTH lysR-type" evidence="5">
    <location>
        <begin position="8"/>
        <end position="65"/>
    </location>
</feature>
<dbReference type="PROSITE" id="PS50931">
    <property type="entry name" value="HTH_LYSR"/>
    <property type="match status" value="1"/>
</dbReference>
<dbReference type="Gene3D" id="3.40.190.290">
    <property type="match status" value="1"/>
</dbReference>
<evidence type="ECO:0000313" key="7">
    <source>
        <dbReference type="Proteomes" id="UP000186141"/>
    </source>
</evidence>
<dbReference type="RefSeq" id="WP_076533728.1">
    <property type="nucleotide sequence ID" value="NZ_BMEH01000009.1"/>
</dbReference>
<dbReference type="PANTHER" id="PTHR30419">
    <property type="entry name" value="HTH-TYPE TRANSCRIPTIONAL REGULATOR YBHD"/>
    <property type="match status" value="1"/>
</dbReference>
<dbReference type="EMBL" id="FTOT01000009">
    <property type="protein sequence ID" value="SIT20945.1"/>
    <property type="molecule type" value="Genomic_DNA"/>
</dbReference>
<dbReference type="GO" id="GO:0005829">
    <property type="term" value="C:cytosol"/>
    <property type="evidence" value="ECO:0007669"/>
    <property type="project" value="TreeGrafter"/>
</dbReference>
<dbReference type="Gene3D" id="1.10.10.10">
    <property type="entry name" value="Winged helix-like DNA-binding domain superfamily/Winged helix DNA-binding domain"/>
    <property type="match status" value="1"/>
</dbReference>
<dbReference type="InterPro" id="IPR000847">
    <property type="entry name" value="LysR_HTH_N"/>
</dbReference>
<evidence type="ECO:0000313" key="6">
    <source>
        <dbReference type="EMBL" id="SIT20945.1"/>
    </source>
</evidence>
<organism evidence="6 7">
    <name type="scientific">Gemmobacter megaterium</name>
    <dbReference type="NCBI Taxonomy" id="1086013"/>
    <lineage>
        <taxon>Bacteria</taxon>
        <taxon>Pseudomonadati</taxon>
        <taxon>Pseudomonadota</taxon>
        <taxon>Alphaproteobacteria</taxon>
        <taxon>Rhodobacterales</taxon>
        <taxon>Paracoccaceae</taxon>
        <taxon>Gemmobacter</taxon>
    </lineage>
</organism>
<dbReference type="GO" id="GO:0003700">
    <property type="term" value="F:DNA-binding transcription factor activity"/>
    <property type="evidence" value="ECO:0007669"/>
    <property type="project" value="InterPro"/>
</dbReference>
<protein>
    <submittedName>
        <fullName evidence="6">Transcriptional regulator, LysR family</fullName>
    </submittedName>
</protein>
<keyword evidence="7" id="KW-1185">Reference proteome</keyword>
<dbReference type="InterPro" id="IPR050950">
    <property type="entry name" value="HTH-type_LysR_regulators"/>
</dbReference>
<dbReference type="STRING" id="1086013.SAMN05421774_10970"/>
<dbReference type="InterPro" id="IPR005119">
    <property type="entry name" value="LysR_subst-bd"/>
</dbReference>
<evidence type="ECO:0000256" key="3">
    <source>
        <dbReference type="ARBA" id="ARBA00023125"/>
    </source>
</evidence>
<evidence type="ECO:0000256" key="1">
    <source>
        <dbReference type="ARBA" id="ARBA00009437"/>
    </source>
</evidence>
<accession>A0A1N7QDK4</accession>
<dbReference type="Proteomes" id="UP000186141">
    <property type="component" value="Unassembled WGS sequence"/>
</dbReference>
<dbReference type="PANTHER" id="PTHR30419:SF8">
    <property type="entry name" value="NITROGEN ASSIMILATION TRANSCRIPTIONAL ACTIVATOR-RELATED"/>
    <property type="match status" value="1"/>
</dbReference>
<dbReference type="Pfam" id="PF00126">
    <property type="entry name" value="HTH_1"/>
    <property type="match status" value="1"/>
</dbReference>
<sequence length="311" mass="33654">MSLLESRMTLRNLRLIVVIAREGNLVRAAQAMNMTQSAVTKALQDVEATVAAPLFERTNRGVLPTTMGTALIAHAQVILAQLNHAEQELADLRDGSSGTVVVGTLLAASALLLPRAIVRVKAARPNLVVRIVEGTNDSLLPQLRNATIDLVVGRLPVYRERDGIEQEALLEDHAAVVARSGHPLASRAALTLSDMVAERWILPRPETTLRRQVDEAFREAGLRAPSGDVESMSVLANRELLLRTDYLTVWPVELARMEARGGACVILPVDLAQTRRPIGISTRAGGRLTPAAEVFIRALRDTAAQDLSADT</sequence>
<dbReference type="InterPro" id="IPR036388">
    <property type="entry name" value="WH-like_DNA-bd_sf"/>
</dbReference>
<dbReference type="SUPFAM" id="SSF53850">
    <property type="entry name" value="Periplasmic binding protein-like II"/>
    <property type="match status" value="1"/>
</dbReference>
<dbReference type="GO" id="GO:0003677">
    <property type="term" value="F:DNA binding"/>
    <property type="evidence" value="ECO:0007669"/>
    <property type="project" value="UniProtKB-KW"/>
</dbReference>
<dbReference type="AlphaFoldDB" id="A0A1N7QDK4"/>
<keyword evidence="4" id="KW-0804">Transcription</keyword>
<proteinExistence type="inferred from homology"/>
<evidence type="ECO:0000256" key="2">
    <source>
        <dbReference type="ARBA" id="ARBA00023015"/>
    </source>
</evidence>
<dbReference type="InterPro" id="IPR036390">
    <property type="entry name" value="WH_DNA-bd_sf"/>
</dbReference>
<reference evidence="6 7" key="1">
    <citation type="submission" date="2017-01" db="EMBL/GenBank/DDBJ databases">
        <authorList>
            <person name="Mah S.A."/>
            <person name="Swanson W.J."/>
            <person name="Moy G.W."/>
            <person name="Vacquier V.D."/>
        </authorList>
    </citation>
    <scope>NUCLEOTIDE SEQUENCE [LARGE SCALE GENOMIC DNA]</scope>
    <source>
        <strain evidence="6 7">DSM 26375</strain>
    </source>
</reference>
<comment type="similarity">
    <text evidence="1">Belongs to the LysR transcriptional regulatory family.</text>
</comment>
<gene>
    <name evidence="6" type="ORF">SAMN05421774_10970</name>
</gene>